<gene>
    <name evidence="2" type="ORF">MKW98_003325</name>
</gene>
<dbReference type="AlphaFoldDB" id="A0AAD4TAY9"/>
<dbReference type="EMBL" id="JAJJMB010003633">
    <property type="protein sequence ID" value="KAI3946762.1"/>
    <property type="molecule type" value="Genomic_DNA"/>
</dbReference>
<keyword evidence="1" id="KW-1133">Transmembrane helix</keyword>
<accession>A0AAD4TAY9</accession>
<keyword evidence="1" id="KW-0472">Membrane</keyword>
<evidence type="ECO:0000313" key="2">
    <source>
        <dbReference type="EMBL" id="KAI3946762.1"/>
    </source>
</evidence>
<proteinExistence type="predicted"/>
<organism evidence="2 3">
    <name type="scientific">Papaver atlanticum</name>
    <dbReference type="NCBI Taxonomy" id="357466"/>
    <lineage>
        <taxon>Eukaryota</taxon>
        <taxon>Viridiplantae</taxon>
        <taxon>Streptophyta</taxon>
        <taxon>Embryophyta</taxon>
        <taxon>Tracheophyta</taxon>
        <taxon>Spermatophyta</taxon>
        <taxon>Magnoliopsida</taxon>
        <taxon>Ranunculales</taxon>
        <taxon>Papaveraceae</taxon>
        <taxon>Papaveroideae</taxon>
        <taxon>Papaver</taxon>
    </lineage>
</organism>
<feature type="transmembrane region" description="Helical" evidence="1">
    <location>
        <begin position="48"/>
        <end position="76"/>
    </location>
</feature>
<reference evidence="2" key="1">
    <citation type="submission" date="2022-04" db="EMBL/GenBank/DDBJ databases">
        <title>A functionally conserved STORR gene fusion in Papaver species that diverged 16.8 million years ago.</title>
        <authorList>
            <person name="Catania T."/>
        </authorList>
    </citation>
    <scope>NUCLEOTIDE SEQUENCE</scope>
    <source>
        <strain evidence="2">S-188037</strain>
    </source>
</reference>
<name>A0AAD4TAY9_9MAGN</name>
<feature type="non-terminal residue" evidence="2">
    <location>
        <position position="1"/>
    </location>
</feature>
<evidence type="ECO:0000313" key="3">
    <source>
        <dbReference type="Proteomes" id="UP001202328"/>
    </source>
</evidence>
<keyword evidence="1" id="KW-0812">Transmembrane</keyword>
<sequence>ENVLRVGEEVSVPFLQENIGNKEVIPTRGRLSGKYQNIVRSLDYVSAIVAYLLQVLASDVAMIITTSLAVLALFAVHSKLS</sequence>
<protein>
    <submittedName>
        <fullName evidence="2">Uncharacterized protein</fullName>
    </submittedName>
</protein>
<keyword evidence="3" id="KW-1185">Reference proteome</keyword>
<comment type="caution">
    <text evidence="2">The sequence shown here is derived from an EMBL/GenBank/DDBJ whole genome shotgun (WGS) entry which is preliminary data.</text>
</comment>
<evidence type="ECO:0000256" key="1">
    <source>
        <dbReference type="SAM" id="Phobius"/>
    </source>
</evidence>
<dbReference type="Proteomes" id="UP001202328">
    <property type="component" value="Unassembled WGS sequence"/>
</dbReference>